<dbReference type="RefSeq" id="WP_218933315.1">
    <property type="nucleotide sequence ID" value="NZ_CP036525.1"/>
</dbReference>
<dbReference type="InterPro" id="IPR000719">
    <property type="entry name" value="Prot_kinase_dom"/>
</dbReference>
<dbReference type="Gene3D" id="1.10.510.10">
    <property type="entry name" value="Transferase(Phosphotransferase) domain 1"/>
    <property type="match status" value="1"/>
</dbReference>
<gene>
    <name evidence="9" type="primary">pknA_2</name>
    <name evidence="9" type="ORF">K227x_36410</name>
</gene>
<keyword evidence="2 5" id="KW-0547">Nucleotide-binding</keyword>
<dbReference type="KEGG" id="rlc:K227x_36410"/>
<feature type="transmembrane region" description="Helical" evidence="7">
    <location>
        <begin position="436"/>
        <end position="458"/>
    </location>
</feature>
<organism evidence="9 10">
    <name type="scientific">Rubripirellula lacrimiformis</name>
    <dbReference type="NCBI Taxonomy" id="1930273"/>
    <lineage>
        <taxon>Bacteria</taxon>
        <taxon>Pseudomonadati</taxon>
        <taxon>Planctomycetota</taxon>
        <taxon>Planctomycetia</taxon>
        <taxon>Pirellulales</taxon>
        <taxon>Pirellulaceae</taxon>
        <taxon>Rubripirellula</taxon>
    </lineage>
</organism>
<keyword evidence="7" id="KW-0812">Transmembrane</keyword>
<evidence type="ECO:0000313" key="9">
    <source>
        <dbReference type="EMBL" id="QDT05241.1"/>
    </source>
</evidence>
<keyword evidence="3 9" id="KW-0418">Kinase</keyword>
<dbReference type="EMBL" id="CP036525">
    <property type="protein sequence ID" value="QDT05241.1"/>
    <property type="molecule type" value="Genomic_DNA"/>
</dbReference>
<evidence type="ECO:0000256" key="3">
    <source>
        <dbReference type="ARBA" id="ARBA00022777"/>
    </source>
</evidence>
<dbReference type="GO" id="GO:0004674">
    <property type="term" value="F:protein serine/threonine kinase activity"/>
    <property type="evidence" value="ECO:0007669"/>
    <property type="project" value="UniProtKB-EC"/>
</dbReference>
<dbReference type="InterPro" id="IPR011009">
    <property type="entry name" value="Kinase-like_dom_sf"/>
</dbReference>
<keyword evidence="4 5" id="KW-0067">ATP-binding</keyword>
<protein>
    <submittedName>
        <fullName evidence="9">Serine/threonine-protein kinase PknA</fullName>
        <ecNumber evidence="9">2.7.11.1</ecNumber>
    </submittedName>
</protein>
<evidence type="ECO:0000313" key="10">
    <source>
        <dbReference type="Proteomes" id="UP000318538"/>
    </source>
</evidence>
<dbReference type="PANTHER" id="PTHR43289:SF6">
    <property type="entry name" value="SERINE_THREONINE-PROTEIN KINASE NEKL-3"/>
    <property type="match status" value="1"/>
</dbReference>
<feature type="region of interest" description="Disordered" evidence="6">
    <location>
        <begin position="328"/>
        <end position="409"/>
    </location>
</feature>
<evidence type="ECO:0000256" key="7">
    <source>
        <dbReference type="SAM" id="Phobius"/>
    </source>
</evidence>
<evidence type="ECO:0000256" key="5">
    <source>
        <dbReference type="PROSITE-ProRule" id="PRU10141"/>
    </source>
</evidence>
<dbReference type="AlphaFoldDB" id="A0A517NDM8"/>
<accession>A0A517NDM8</accession>
<dbReference type="InterPro" id="IPR017441">
    <property type="entry name" value="Protein_kinase_ATP_BS"/>
</dbReference>
<proteinExistence type="predicted"/>
<keyword evidence="7" id="KW-0472">Membrane</keyword>
<dbReference type="PROSITE" id="PS00108">
    <property type="entry name" value="PROTEIN_KINASE_ST"/>
    <property type="match status" value="1"/>
</dbReference>
<reference evidence="9 10" key="1">
    <citation type="submission" date="2019-02" db="EMBL/GenBank/DDBJ databases">
        <title>Deep-cultivation of Planctomycetes and their phenomic and genomic characterization uncovers novel biology.</title>
        <authorList>
            <person name="Wiegand S."/>
            <person name="Jogler M."/>
            <person name="Boedeker C."/>
            <person name="Pinto D."/>
            <person name="Vollmers J."/>
            <person name="Rivas-Marin E."/>
            <person name="Kohn T."/>
            <person name="Peeters S.H."/>
            <person name="Heuer A."/>
            <person name="Rast P."/>
            <person name="Oberbeckmann S."/>
            <person name="Bunk B."/>
            <person name="Jeske O."/>
            <person name="Meyerdierks A."/>
            <person name="Storesund J.E."/>
            <person name="Kallscheuer N."/>
            <person name="Luecker S."/>
            <person name="Lage O.M."/>
            <person name="Pohl T."/>
            <person name="Merkel B.J."/>
            <person name="Hornburger P."/>
            <person name="Mueller R.-W."/>
            <person name="Bruemmer F."/>
            <person name="Labrenz M."/>
            <person name="Spormann A.M."/>
            <person name="Op den Camp H."/>
            <person name="Overmann J."/>
            <person name="Amann R."/>
            <person name="Jetten M.S.M."/>
            <person name="Mascher T."/>
            <person name="Medema M.H."/>
            <person name="Devos D.P."/>
            <person name="Kaster A.-K."/>
            <person name="Ovreas L."/>
            <person name="Rohde M."/>
            <person name="Galperin M.Y."/>
            <person name="Jogler C."/>
        </authorList>
    </citation>
    <scope>NUCLEOTIDE SEQUENCE [LARGE SCALE GENOMIC DNA]</scope>
    <source>
        <strain evidence="9 10">K22_7</strain>
    </source>
</reference>
<feature type="compositionally biased region" description="Polar residues" evidence="6">
    <location>
        <begin position="328"/>
        <end position="346"/>
    </location>
</feature>
<dbReference type="PROSITE" id="PS50011">
    <property type="entry name" value="PROTEIN_KINASE_DOM"/>
    <property type="match status" value="1"/>
</dbReference>
<evidence type="ECO:0000256" key="6">
    <source>
        <dbReference type="SAM" id="MobiDB-lite"/>
    </source>
</evidence>
<evidence type="ECO:0000256" key="1">
    <source>
        <dbReference type="ARBA" id="ARBA00022679"/>
    </source>
</evidence>
<evidence type="ECO:0000259" key="8">
    <source>
        <dbReference type="PROSITE" id="PS50011"/>
    </source>
</evidence>
<dbReference type="Gene3D" id="3.30.200.20">
    <property type="entry name" value="Phosphorylase Kinase, domain 1"/>
    <property type="match status" value="1"/>
</dbReference>
<keyword evidence="10" id="KW-1185">Reference proteome</keyword>
<evidence type="ECO:0000256" key="4">
    <source>
        <dbReference type="ARBA" id="ARBA00022840"/>
    </source>
</evidence>
<keyword evidence="7" id="KW-1133">Transmembrane helix</keyword>
<dbReference type="PROSITE" id="PS00107">
    <property type="entry name" value="PROTEIN_KINASE_ATP"/>
    <property type="match status" value="1"/>
</dbReference>
<dbReference type="Pfam" id="PF00069">
    <property type="entry name" value="Pkinase"/>
    <property type="match status" value="1"/>
</dbReference>
<dbReference type="GO" id="GO:0005524">
    <property type="term" value="F:ATP binding"/>
    <property type="evidence" value="ECO:0007669"/>
    <property type="project" value="UniProtKB-UniRule"/>
</dbReference>
<dbReference type="InterPro" id="IPR008271">
    <property type="entry name" value="Ser/Thr_kinase_AS"/>
</dbReference>
<dbReference type="Proteomes" id="UP000318538">
    <property type="component" value="Chromosome"/>
</dbReference>
<evidence type="ECO:0000256" key="2">
    <source>
        <dbReference type="ARBA" id="ARBA00022741"/>
    </source>
</evidence>
<dbReference type="PANTHER" id="PTHR43289">
    <property type="entry name" value="MITOGEN-ACTIVATED PROTEIN KINASE KINASE KINASE 20-RELATED"/>
    <property type="match status" value="1"/>
</dbReference>
<dbReference type="SUPFAM" id="SSF56112">
    <property type="entry name" value="Protein kinase-like (PK-like)"/>
    <property type="match status" value="1"/>
</dbReference>
<sequence>MPIDEYLGPYKIGELIGRGGMGNVYSAVHAKTGERVAVKLIAAHVSDDPRFRRRFDKEIRALRMLKHRNIVRILGEGEDNEGRLFYSMELCEGETLQARIRRNRKLSWQETVDISIQIAAALKLAHDIGVTHRDLKPANLILAPDETVKLVDFGIPKLFGDDGEQTQAGSVLGTPDYMAPEQAVGGPITPRTDLYSLGSVMYAMLLGRAPFKGKNSTEVIDALRNDRPIPLDLVDADLPKPLTELVHHLLEKDPADRPPTALSVMNRLKDIRMQFSSDVTAGVESSTTSGLDDELSETDSSVIDPLTSELGGLDSAAFGTGQVARSDAATSFGDSDSHVANDNTAIEQPGTDNAKKTGGGISGLGSATELASRSKTLKRSGTGGSARSNAPETTKERGPDGAPQESTTKLRERFQTVEAGSIDRDDPATSPPLTHAFLHGMAVAVMVTILFSGGYLFYRSIQPPSADELYTTLVESGNQATMGVFLRRFPDDHRATEVRQMQMESKLAATLRRLNAQAGIGLVELSPAEEGFIAAMQDRHSDPQGTTERIESWIDAFDTSDVTNDGARDADFAALMDFAVYEKKRLSSSSARTTIDARAAQLLEQVQTAAESEDADAAKKKLSGIVETFQEKSWAKPAVDRARELLESL</sequence>
<name>A0A517NDM8_9BACT</name>
<feature type="binding site" evidence="5">
    <location>
        <position position="39"/>
    </location>
    <ligand>
        <name>ATP</name>
        <dbReference type="ChEBI" id="CHEBI:30616"/>
    </ligand>
</feature>
<dbReference type="EC" id="2.7.11.1" evidence="9"/>
<dbReference type="SMART" id="SM00220">
    <property type="entry name" value="S_TKc"/>
    <property type="match status" value="1"/>
</dbReference>
<dbReference type="CDD" id="cd14014">
    <property type="entry name" value="STKc_PknB_like"/>
    <property type="match status" value="1"/>
</dbReference>
<feature type="domain" description="Protein kinase" evidence="8">
    <location>
        <begin position="10"/>
        <end position="273"/>
    </location>
</feature>
<keyword evidence="1 9" id="KW-0808">Transferase</keyword>